<evidence type="ECO:0000313" key="2">
    <source>
        <dbReference type="Proteomes" id="UP001060085"/>
    </source>
</evidence>
<accession>A0ACC0BXF7</accession>
<protein>
    <submittedName>
        <fullName evidence="1">Uncharacterized protein</fullName>
    </submittedName>
</protein>
<organism evidence="1 2">
    <name type="scientific">Catharanthus roseus</name>
    <name type="common">Madagascar periwinkle</name>
    <name type="synonym">Vinca rosea</name>
    <dbReference type="NCBI Taxonomy" id="4058"/>
    <lineage>
        <taxon>Eukaryota</taxon>
        <taxon>Viridiplantae</taxon>
        <taxon>Streptophyta</taxon>
        <taxon>Embryophyta</taxon>
        <taxon>Tracheophyta</taxon>
        <taxon>Spermatophyta</taxon>
        <taxon>Magnoliopsida</taxon>
        <taxon>eudicotyledons</taxon>
        <taxon>Gunneridae</taxon>
        <taxon>Pentapetalae</taxon>
        <taxon>asterids</taxon>
        <taxon>lamiids</taxon>
        <taxon>Gentianales</taxon>
        <taxon>Apocynaceae</taxon>
        <taxon>Rauvolfioideae</taxon>
        <taxon>Vinceae</taxon>
        <taxon>Catharanthinae</taxon>
        <taxon>Catharanthus</taxon>
    </lineage>
</organism>
<evidence type="ECO:0000313" key="1">
    <source>
        <dbReference type="EMBL" id="KAI5677371.1"/>
    </source>
</evidence>
<name>A0ACC0BXF7_CATRO</name>
<proteinExistence type="predicted"/>
<comment type="caution">
    <text evidence="1">The sequence shown here is derived from an EMBL/GenBank/DDBJ whole genome shotgun (WGS) entry which is preliminary data.</text>
</comment>
<dbReference type="EMBL" id="CM044702">
    <property type="protein sequence ID" value="KAI5677371.1"/>
    <property type="molecule type" value="Genomic_DNA"/>
</dbReference>
<keyword evidence="2" id="KW-1185">Reference proteome</keyword>
<sequence length="180" mass="20372">MSPNRTGPHFFSSFSHSFQFFFQFLSVLFFLSVVAPPPIFLSSSLLFSSLLLLLLLLPLPLLHLQASLLPVSSSSLLLSLHRETTLLCSSPHRTSPHGSHPPTGRHSPRKSTPPHLYAPLYDKYDQSNAAQSSKNAKKSYKSNVWIHTRRLDIGKNRKPRVEYLGYGKVKMRIEERMLSS</sequence>
<dbReference type="Proteomes" id="UP001060085">
    <property type="component" value="Linkage Group LG02"/>
</dbReference>
<gene>
    <name evidence="1" type="ORF">M9H77_08321</name>
</gene>
<reference evidence="2" key="1">
    <citation type="journal article" date="2023" name="Nat. Plants">
        <title>Single-cell RNA sequencing provides a high-resolution roadmap for understanding the multicellular compartmentation of specialized metabolism.</title>
        <authorList>
            <person name="Sun S."/>
            <person name="Shen X."/>
            <person name="Li Y."/>
            <person name="Li Y."/>
            <person name="Wang S."/>
            <person name="Li R."/>
            <person name="Zhang H."/>
            <person name="Shen G."/>
            <person name="Guo B."/>
            <person name="Wei J."/>
            <person name="Xu J."/>
            <person name="St-Pierre B."/>
            <person name="Chen S."/>
            <person name="Sun C."/>
        </authorList>
    </citation>
    <scope>NUCLEOTIDE SEQUENCE [LARGE SCALE GENOMIC DNA]</scope>
</reference>